<dbReference type="SUPFAM" id="SSF49265">
    <property type="entry name" value="Fibronectin type III"/>
    <property type="match status" value="1"/>
</dbReference>
<dbReference type="Pfam" id="PF02018">
    <property type="entry name" value="CBM_4_9"/>
    <property type="match status" value="1"/>
</dbReference>
<organism evidence="7 8">
    <name type="scientific">Actinokineospora soli</name>
    <dbReference type="NCBI Taxonomy" id="1048753"/>
    <lineage>
        <taxon>Bacteria</taxon>
        <taxon>Bacillati</taxon>
        <taxon>Actinomycetota</taxon>
        <taxon>Actinomycetes</taxon>
        <taxon>Pseudonocardiales</taxon>
        <taxon>Pseudonocardiaceae</taxon>
        <taxon>Actinokineospora</taxon>
    </lineage>
</organism>
<evidence type="ECO:0000256" key="2">
    <source>
        <dbReference type="ARBA" id="ARBA00023295"/>
    </source>
</evidence>
<dbReference type="EMBL" id="JBHTEY010000004">
    <property type="protein sequence ID" value="MFC7615031.1"/>
    <property type="molecule type" value="Genomic_DNA"/>
</dbReference>
<evidence type="ECO:0000259" key="6">
    <source>
        <dbReference type="PROSITE" id="PS50853"/>
    </source>
</evidence>
<dbReference type="InterPro" id="IPR003305">
    <property type="entry name" value="CenC_carb-bd"/>
</dbReference>
<keyword evidence="3" id="KW-0119">Carbohydrate metabolism</keyword>
<dbReference type="InterPro" id="IPR008979">
    <property type="entry name" value="Galactose-bd-like_sf"/>
</dbReference>
<dbReference type="Pfam" id="PF00041">
    <property type="entry name" value="fn3"/>
    <property type="match status" value="1"/>
</dbReference>
<evidence type="ECO:0000313" key="8">
    <source>
        <dbReference type="Proteomes" id="UP001596512"/>
    </source>
</evidence>
<dbReference type="InterPro" id="IPR003961">
    <property type="entry name" value="FN3_dom"/>
</dbReference>
<keyword evidence="2" id="KW-0326">Glycosidase</keyword>
<comment type="caution">
    <text evidence="7">The sequence shown here is derived from an EMBL/GenBank/DDBJ whole genome shotgun (WGS) entry which is preliminary data.</text>
</comment>
<reference evidence="8" key="1">
    <citation type="journal article" date="2019" name="Int. J. Syst. Evol. Microbiol.">
        <title>The Global Catalogue of Microorganisms (GCM) 10K type strain sequencing project: providing services to taxonomists for standard genome sequencing and annotation.</title>
        <authorList>
            <consortium name="The Broad Institute Genomics Platform"/>
            <consortium name="The Broad Institute Genome Sequencing Center for Infectious Disease"/>
            <person name="Wu L."/>
            <person name="Ma J."/>
        </authorList>
    </citation>
    <scope>NUCLEOTIDE SEQUENCE [LARGE SCALE GENOMIC DNA]</scope>
    <source>
        <strain evidence="8">JCM 17695</strain>
    </source>
</reference>
<feature type="signal peptide" evidence="5">
    <location>
        <begin position="1"/>
        <end position="28"/>
    </location>
</feature>
<dbReference type="CDD" id="cd00063">
    <property type="entry name" value="FN3"/>
    <property type="match status" value="1"/>
</dbReference>
<keyword evidence="8" id="KW-1185">Reference proteome</keyword>
<name>A0ABW2TNF3_9PSEU</name>
<dbReference type="SMART" id="SM00060">
    <property type="entry name" value="FN3"/>
    <property type="match status" value="1"/>
</dbReference>
<dbReference type="PROSITE" id="PS50853">
    <property type="entry name" value="FN3"/>
    <property type="match status" value="1"/>
</dbReference>
<evidence type="ECO:0000256" key="1">
    <source>
        <dbReference type="ARBA" id="ARBA00022801"/>
    </source>
</evidence>
<evidence type="ECO:0000256" key="5">
    <source>
        <dbReference type="SAM" id="SignalP"/>
    </source>
</evidence>
<dbReference type="Gene3D" id="3.20.20.80">
    <property type="entry name" value="Glycosidases"/>
    <property type="match status" value="1"/>
</dbReference>
<evidence type="ECO:0000313" key="7">
    <source>
        <dbReference type="EMBL" id="MFC7615031.1"/>
    </source>
</evidence>
<gene>
    <name evidence="7" type="ORF">ACFQV2_17450</name>
</gene>
<evidence type="ECO:0000256" key="4">
    <source>
        <dbReference type="SAM" id="MobiDB-lite"/>
    </source>
</evidence>
<dbReference type="Proteomes" id="UP001596512">
    <property type="component" value="Unassembled WGS sequence"/>
</dbReference>
<keyword evidence="3" id="KW-0624">Polysaccharide degradation</keyword>
<proteinExistence type="predicted"/>
<accession>A0ABW2TNF3</accession>
<feature type="compositionally biased region" description="Low complexity" evidence="4">
    <location>
        <begin position="358"/>
        <end position="389"/>
    </location>
</feature>
<keyword evidence="5" id="KW-0732">Signal</keyword>
<keyword evidence="1" id="KW-0378">Hydrolase</keyword>
<dbReference type="Gene3D" id="2.60.120.260">
    <property type="entry name" value="Galactose-binding domain-like"/>
    <property type="match status" value="1"/>
</dbReference>
<feature type="region of interest" description="Disordered" evidence="4">
    <location>
        <begin position="323"/>
        <end position="389"/>
    </location>
</feature>
<feature type="compositionally biased region" description="Low complexity" evidence="4">
    <location>
        <begin position="323"/>
        <end position="345"/>
    </location>
</feature>
<evidence type="ECO:0000256" key="3">
    <source>
        <dbReference type="ARBA" id="ARBA00023326"/>
    </source>
</evidence>
<dbReference type="InterPro" id="IPR013783">
    <property type="entry name" value="Ig-like_fold"/>
</dbReference>
<dbReference type="SUPFAM" id="SSF49785">
    <property type="entry name" value="Galactose-binding domain-like"/>
    <property type="match status" value="1"/>
</dbReference>
<feature type="domain" description="Fibronectin type-III" evidence="6">
    <location>
        <begin position="169"/>
        <end position="254"/>
    </location>
</feature>
<sequence>MRPRSRALTLLSAAALAGAVVAAPPAHAANLLTNPGFESGTLAGWSCSGATGSVVTSPVHAGTRALAGAATAADHARCAQTVAVQPSTAYTLSAWVRGAYVHLGVAGGAATWTPSAGAYTKLTVAFTTGATQTSAQVYLHGWYGQGTYYADEVSLDGPGGGGDTQAPTAPTGLRVTGVTGTSVSLAWSASTDDVGVTGYDVHREGGPVTQVSGTAATVTGLSPTTRYTFTVRARDRAGNVSAPSAAVTATTGEGGGGQRFIQAAPYLYLGWGNPPSATEVMRATGVKWFTMAFILAQNGCNPAWDSQRPLLGGVDQSTIQAIRAAAATSSRPSAGGAGTSSARTAPPRKPWPGRTRRSSTPTASRPSTSTSRTPTSSRTRPSRTASSPR</sequence>
<protein>
    <submittedName>
        <fullName evidence="7">Carbohydrate binding domain-containing protein</fullName>
    </submittedName>
</protein>
<feature type="chain" id="PRO_5045497077" evidence="5">
    <location>
        <begin position="29"/>
        <end position="389"/>
    </location>
</feature>
<dbReference type="InterPro" id="IPR036116">
    <property type="entry name" value="FN3_sf"/>
</dbReference>
<dbReference type="Gene3D" id="2.60.40.10">
    <property type="entry name" value="Immunoglobulins"/>
    <property type="match status" value="1"/>
</dbReference>